<evidence type="ECO:0000313" key="3">
    <source>
        <dbReference type="Proteomes" id="UP000054549"/>
    </source>
</evidence>
<dbReference type="AlphaFoldDB" id="A0A0C2WFV3"/>
<keyword evidence="3" id="KW-1185">Reference proteome</keyword>
<reference evidence="2 3" key="1">
    <citation type="submission" date="2014-04" db="EMBL/GenBank/DDBJ databases">
        <title>Evolutionary Origins and Diversification of the Mycorrhizal Mutualists.</title>
        <authorList>
            <consortium name="DOE Joint Genome Institute"/>
            <consortium name="Mycorrhizal Genomics Consortium"/>
            <person name="Kohler A."/>
            <person name="Kuo A."/>
            <person name="Nagy L.G."/>
            <person name="Floudas D."/>
            <person name="Copeland A."/>
            <person name="Barry K.W."/>
            <person name="Cichocki N."/>
            <person name="Veneault-Fourrey C."/>
            <person name="LaButti K."/>
            <person name="Lindquist E.A."/>
            <person name="Lipzen A."/>
            <person name="Lundell T."/>
            <person name="Morin E."/>
            <person name="Murat C."/>
            <person name="Riley R."/>
            <person name="Ohm R."/>
            <person name="Sun H."/>
            <person name="Tunlid A."/>
            <person name="Henrissat B."/>
            <person name="Grigoriev I.V."/>
            <person name="Hibbett D.S."/>
            <person name="Martin F."/>
        </authorList>
    </citation>
    <scope>NUCLEOTIDE SEQUENCE [LARGE SCALE GENOMIC DNA]</scope>
    <source>
        <strain evidence="2 3">Koide BX008</strain>
    </source>
</reference>
<sequence>MAPSKKRSAKATEPATLAITDDSGEEQTNVLASPKKPTPRRKRKVIEIESSSDEKPLADAVPSLKRSRPVASNKSKNNSKEAEIELSSDDSEKPLYDTDCCIWNFSLGDADPSLKEPSPIASDEGEQEAGLDSAPGRSLSRIRKPSAKVLYMSGNSDAAVPAPVATTKKPMFVPKLNSGLFPATQSARTNTFNKAVKDSSHAKVSESPDSSDVEVSNPLVSSELPPGTPPKSRAKGKALKSRSLFGPDSDSDLAHNSGGDSSDDLHSKHSLDMRNSDKAKNLRNNTSVVATLDSLPPVPDTGRSRIKAVINNPLEIDPELIDPMLADGYPALPALRNSQLVPYGKHATNDQFMIGYTKLYNSLKNDRGQELLRNAIQFTSSLPFINPSRADPNTVLIENGRICLPDSTARNRLAVCLTTGLLVESSLKHPTVCTTNAGTEYKVPSHVVKQALLSPFSGEYERAAAYFGTAYGVDNFTCQMEDSCLFFTTRREGAGADSNISHFSGITSSPGSPIRSRKIASGLQVSSPVKKSNTYTSNKLIFPASLGFKDNVPVYDARLCPDFSFCPDGLQNVTKLPLYDDRNGEVLSNRYIATVGYTVSSWTTQNSALRAVGMNVQFIIILAKTRADA</sequence>
<evidence type="ECO:0000256" key="1">
    <source>
        <dbReference type="SAM" id="MobiDB-lite"/>
    </source>
</evidence>
<protein>
    <submittedName>
        <fullName evidence="2">Uncharacterized protein</fullName>
    </submittedName>
</protein>
<feature type="compositionally biased region" description="Basic and acidic residues" evidence="1">
    <location>
        <begin position="263"/>
        <end position="280"/>
    </location>
</feature>
<dbReference type="STRING" id="946122.A0A0C2WFV3"/>
<feature type="compositionally biased region" description="Basic and acidic residues" evidence="1">
    <location>
        <begin position="195"/>
        <end position="206"/>
    </location>
</feature>
<feature type="compositionally biased region" description="Low complexity" evidence="1">
    <location>
        <begin position="207"/>
        <end position="216"/>
    </location>
</feature>
<dbReference type="EMBL" id="KN818588">
    <property type="protein sequence ID" value="KIL54983.1"/>
    <property type="molecule type" value="Genomic_DNA"/>
</dbReference>
<feature type="region of interest" description="Disordered" evidence="1">
    <location>
        <begin position="192"/>
        <end position="297"/>
    </location>
</feature>
<name>A0A0C2WFV3_AMAMK</name>
<dbReference type="Proteomes" id="UP000054549">
    <property type="component" value="Unassembled WGS sequence"/>
</dbReference>
<accession>A0A0C2WFV3</accession>
<dbReference type="InParanoid" id="A0A0C2WFV3"/>
<gene>
    <name evidence="2" type="ORF">M378DRAFT_182358</name>
</gene>
<proteinExistence type="predicted"/>
<feature type="region of interest" description="Disordered" evidence="1">
    <location>
        <begin position="1"/>
        <end position="95"/>
    </location>
</feature>
<organism evidence="2 3">
    <name type="scientific">Amanita muscaria (strain Koide BX008)</name>
    <dbReference type="NCBI Taxonomy" id="946122"/>
    <lineage>
        <taxon>Eukaryota</taxon>
        <taxon>Fungi</taxon>
        <taxon>Dikarya</taxon>
        <taxon>Basidiomycota</taxon>
        <taxon>Agaricomycotina</taxon>
        <taxon>Agaricomycetes</taxon>
        <taxon>Agaricomycetidae</taxon>
        <taxon>Agaricales</taxon>
        <taxon>Pluteineae</taxon>
        <taxon>Amanitaceae</taxon>
        <taxon>Amanita</taxon>
    </lineage>
</organism>
<dbReference type="HOGENOM" id="CLU_432090_0_0_1"/>
<evidence type="ECO:0000313" key="2">
    <source>
        <dbReference type="EMBL" id="KIL54983.1"/>
    </source>
</evidence>
<dbReference type="OrthoDB" id="3065719at2759"/>
<feature type="region of interest" description="Disordered" evidence="1">
    <location>
        <begin position="107"/>
        <end position="142"/>
    </location>
</feature>